<dbReference type="Gene3D" id="1.20.58.70">
    <property type="match status" value="1"/>
</dbReference>
<proteinExistence type="inferred from homology"/>
<dbReference type="AlphaFoldDB" id="A0AAP0G8M7"/>
<dbReference type="Pfam" id="PF00804">
    <property type="entry name" value="Syntaxin"/>
    <property type="match status" value="1"/>
</dbReference>
<name>A0AAP0G8M7_9ASPA</name>
<dbReference type="InterPro" id="IPR045242">
    <property type="entry name" value="Syntaxin"/>
</dbReference>
<organism evidence="8 9">
    <name type="scientific">Platanthera zijinensis</name>
    <dbReference type="NCBI Taxonomy" id="2320716"/>
    <lineage>
        <taxon>Eukaryota</taxon>
        <taxon>Viridiplantae</taxon>
        <taxon>Streptophyta</taxon>
        <taxon>Embryophyta</taxon>
        <taxon>Tracheophyta</taxon>
        <taxon>Spermatophyta</taxon>
        <taxon>Magnoliopsida</taxon>
        <taxon>Liliopsida</taxon>
        <taxon>Asparagales</taxon>
        <taxon>Orchidaceae</taxon>
        <taxon>Orchidoideae</taxon>
        <taxon>Orchideae</taxon>
        <taxon>Orchidinae</taxon>
        <taxon>Platanthera</taxon>
    </lineage>
</organism>
<dbReference type="SMART" id="SM00397">
    <property type="entry name" value="t_SNARE"/>
    <property type="match status" value="1"/>
</dbReference>
<sequence length="310" mass="34778">MNDLFTTNSFKKYTDLKLQTQMDDIEPAAAAGGGDGEAANLQKFFEDVDGIKEEMKHLEQLYALLRNLNEETKIAHSAKTMKSLRAQMDLETEKILRRAKAVKQRLETLDESNAACRNAPGCGPGSSADRTRTSVVAALGTKLKNLMDDFQSLRSRIAGEYRETVERRYYTVTGERPDEEMIETLISTGESESFLQKAIQEQGRGKVIDTISEIQERHGAVKEIERSLMDLHNIFLDMAALVEAQGHQFNDIESHVAHARSFVRRGAVELEVAKEVQKSSRKWYCVAFVLGALLIAILLLPVLSTLFRPN</sequence>
<feature type="coiled-coil region" evidence="5">
    <location>
        <begin position="41"/>
        <end position="71"/>
    </location>
</feature>
<dbReference type="GO" id="GO:0005886">
    <property type="term" value="C:plasma membrane"/>
    <property type="evidence" value="ECO:0007669"/>
    <property type="project" value="UniProtKB-SubCell"/>
</dbReference>
<evidence type="ECO:0000256" key="5">
    <source>
        <dbReference type="SAM" id="Coils"/>
    </source>
</evidence>
<feature type="transmembrane region" description="Helical" evidence="6">
    <location>
        <begin position="283"/>
        <end position="307"/>
    </location>
</feature>
<dbReference type="CDD" id="cd15848">
    <property type="entry name" value="SNARE_syntaxin1-like"/>
    <property type="match status" value="1"/>
</dbReference>
<evidence type="ECO:0000259" key="7">
    <source>
        <dbReference type="PROSITE" id="PS50192"/>
    </source>
</evidence>
<dbReference type="Gene3D" id="1.20.5.110">
    <property type="match status" value="1"/>
</dbReference>
<dbReference type="GO" id="GO:0006906">
    <property type="term" value="P:vesicle fusion"/>
    <property type="evidence" value="ECO:0007669"/>
    <property type="project" value="TreeGrafter"/>
</dbReference>
<dbReference type="SUPFAM" id="SSF47661">
    <property type="entry name" value="t-snare proteins"/>
    <property type="match status" value="1"/>
</dbReference>
<keyword evidence="3" id="KW-0813">Transport</keyword>
<keyword evidence="6" id="KW-1133">Transmembrane helix</keyword>
<comment type="caution">
    <text evidence="8">The sequence shown here is derived from an EMBL/GenBank/DDBJ whole genome shotgun (WGS) entry which is preliminary data.</text>
</comment>
<dbReference type="GO" id="GO:0048278">
    <property type="term" value="P:vesicle docking"/>
    <property type="evidence" value="ECO:0007669"/>
    <property type="project" value="TreeGrafter"/>
</dbReference>
<keyword evidence="4" id="KW-0653">Protein transport</keyword>
<dbReference type="GO" id="GO:0012505">
    <property type="term" value="C:endomembrane system"/>
    <property type="evidence" value="ECO:0007669"/>
    <property type="project" value="TreeGrafter"/>
</dbReference>
<evidence type="ECO:0000256" key="6">
    <source>
        <dbReference type="SAM" id="Phobius"/>
    </source>
</evidence>
<reference evidence="8 9" key="1">
    <citation type="journal article" date="2022" name="Nat. Plants">
        <title>Genomes of leafy and leafless Platanthera orchids illuminate the evolution of mycoheterotrophy.</title>
        <authorList>
            <person name="Li M.H."/>
            <person name="Liu K.W."/>
            <person name="Li Z."/>
            <person name="Lu H.C."/>
            <person name="Ye Q.L."/>
            <person name="Zhang D."/>
            <person name="Wang J.Y."/>
            <person name="Li Y.F."/>
            <person name="Zhong Z.M."/>
            <person name="Liu X."/>
            <person name="Yu X."/>
            <person name="Liu D.K."/>
            <person name="Tu X.D."/>
            <person name="Liu B."/>
            <person name="Hao Y."/>
            <person name="Liao X.Y."/>
            <person name="Jiang Y.T."/>
            <person name="Sun W.H."/>
            <person name="Chen J."/>
            <person name="Chen Y.Q."/>
            <person name="Ai Y."/>
            <person name="Zhai J.W."/>
            <person name="Wu S.S."/>
            <person name="Zhou Z."/>
            <person name="Hsiao Y.Y."/>
            <person name="Wu W.L."/>
            <person name="Chen Y.Y."/>
            <person name="Lin Y.F."/>
            <person name="Hsu J.L."/>
            <person name="Li C.Y."/>
            <person name="Wang Z.W."/>
            <person name="Zhao X."/>
            <person name="Zhong W.Y."/>
            <person name="Ma X.K."/>
            <person name="Ma L."/>
            <person name="Huang J."/>
            <person name="Chen G.Z."/>
            <person name="Huang M.Z."/>
            <person name="Huang L."/>
            <person name="Peng D.H."/>
            <person name="Luo Y.B."/>
            <person name="Zou S.Q."/>
            <person name="Chen S.P."/>
            <person name="Lan S."/>
            <person name="Tsai W.C."/>
            <person name="Van de Peer Y."/>
            <person name="Liu Z.J."/>
        </authorList>
    </citation>
    <scope>NUCLEOTIDE SEQUENCE [LARGE SCALE GENOMIC DNA]</scope>
    <source>
        <strain evidence="8">Lor287</strain>
    </source>
</reference>
<accession>A0AAP0G8M7</accession>
<comment type="subcellular location">
    <subcellularLocation>
        <location evidence="1">Cell membrane</location>
        <topology evidence="1">Single-pass type IV membrane protein</topology>
    </subcellularLocation>
</comment>
<evidence type="ECO:0000313" key="8">
    <source>
        <dbReference type="EMBL" id="KAK8944646.1"/>
    </source>
</evidence>
<dbReference type="GO" id="GO:0006886">
    <property type="term" value="P:intracellular protein transport"/>
    <property type="evidence" value="ECO:0007669"/>
    <property type="project" value="TreeGrafter"/>
</dbReference>
<evidence type="ECO:0000256" key="2">
    <source>
        <dbReference type="ARBA" id="ARBA00009063"/>
    </source>
</evidence>
<dbReference type="PROSITE" id="PS50192">
    <property type="entry name" value="T_SNARE"/>
    <property type="match status" value="1"/>
</dbReference>
<evidence type="ECO:0000313" key="9">
    <source>
        <dbReference type="Proteomes" id="UP001418222"/>
    </source>
</evidence>
<comment type="similarity">
    <text evidence="2">Belongs to the syntaxin family.</text>
</comment>
<evidence type="ECO:0000256" key="4">
    <source>
        <dbReference type="ARBA" id="ARBA00022927"/>
    </source>
</evidence>
<dbReference type="GO" id="GO:0000149">
    <property type="term" value="F:SNARE binding"/>
    <property type="evidence" value="ECO:0007669"/>
    <property type="project" value="TreeGrafter"/>
</dbReference>
<dbReference type="Proteomes" id="UP001418222">
    <property type="component" value="Unassembled WGS sequence"/>
</dbReference>
<evidence type="ECO:0000256" key="1">
    <source>
        <dbReference type="ARBA" id="ARBA00004521"/>
    </source>
</evidence>
<dbReference type="SMART" id="SM00503">
    <property type="entry name" value="SynN"/>
    <property type="match status" value="1"/>
</dbReference>
<evidence type="ECO:0000256" key="3">
    <source>
        <dbReference type="ARBA" id="ARBA00022448"/>
    </source>
</evidence>
<gene>
    <name evidence="8" type="primary">SYP124</name>
    <name evidence="8" type="ORF">KSP39_PZI007527</name>
</gene>
<dbReference type="GO" id="GO:0005484">
    <property type="term" value="F:SNAP receptor activity"/>
    <property type="evidence" value="ECO:0007669"/>
    <property type="project" value="TreeGrafter"/>
</dbReference>
<dbReference type="GO" id="GO:0006887">
    <property type="term" value="P:exocytosis"/>
    <property type="evidence" value="ECO:0007669"/>
    <property type="project" value="TreeGrafter"/>
</dbReference>
<dbReference type="InterPro" id="IPR006011">
    <property type="entry name" value="Syntaxin_N"/>
</dbReference>
<dbReference type="PANTHER" id="PTHR19957:SF314">
    <property type="entry name" value="SYNTAXIN-124-RELATED"/>
    <property type="match status" value="1"/>
</dbReference>
<dbReference type="InterPro" id="IPR010989">
    <property type="entry name" value="SNARE"/>
</dbReference>
<dbReference type="InterPro" id="IPR000727">
    <property type="entry name" value="T_SNARE_dom"/>
</dbReference>
<keyword evidence="6" id="KW-0812">Transmembrane</keyword>
<keyword evidence="6" id="KW-0472">Membrane</keyword>
<dbReference type="GO" id="GO:0031201">
    <property type="term" value="C:SNARE complex"/>
    <property type="evidence" value="ECO:0007669"/>
    <property type="project" value="TreeGrafter"/>
</dbReference>
<feature type="domain" description="T-SNARE coiled-coil homology" evidence="7">
    <location>
        <begin position="211"/>
        <end position="273"/>
    </location>
</feature>
<dbReference type="CDD" id="cd00179">
    <property type="entry name" value="SynN"/>
    <property type="match status" value="1"/>
</dbReference>
<dbReference type="FunFam" id="1.20.58.70:FF:000003">
    <property type="entry name" value="Qa-SNARE, Sso1/Syntaxin1-type, SYP12A-group"/>
    <property type="match status" value="1"/>
</dbReference>
<keyword evidence="9" id="KW-1185">Reference proteome</keyword>
<dbReference type="Pfam" id="PF05739">
    <property type="entry name" value="SNARE"/>
    <property type="match status" value="1"/>
</dbReference>
<keyword evidence="5" id="KW-0175">Coiled coil</keyword>
<dbReference type="FunFam" id="1.20.5.110:FF:000008">
    <property type="entry name" value="Syntaxin 132"/>
    <property type="match status" value="1"/>
</dbReference>
<dbReference type="EMBL" id="JBBWWQ010000006">
    <property type="protein sequence ID" value="KAK8944646.1"/>
    <property type="molecule type" value="Genomic_DNA"/>
</dbReference>
<protein>
    <submittedName>
        <fullName evidence="8">Syntaxin-124</fullName>
    </submittedName>
</protein>
<dbReference type="PANTHER" id="PTHR19957">
    <property type="entry name" value="SYNTAXIN"/>
    <property type="match status" value="1"/>
</dbReference>